<dbReference type="Proteomes" id="UP001044222">
    <property type="component" value="Chromosome 18"/>
</dbReference>
<evidence type="ECO:0000313" key="2">
    <source>
        <dbReference type="EMBL" id="KAG5831352.1"/>
    </source>
</evidence>
<accession>A0A9D3LJV2</accession>
<evidence type="ECO:0000256" key="1">
    <source>
        <dbReference type="SAM" id="MobiDB-lite"/>
    </source>
</evidence>
<sequence length="123" mass="12838">MMLLNSAPGQRADPCDPDSPMDLSRPDSVLVSSDRNRTTTTAAPPCSAAPPTAAPPPCPPWRRGRSAPRPPGRQRGLPQRRGLGPGRGAHPPGPAAGPRHPAPASGPGKKARGARPSRRWTRS</sequence>
<reference evidence="2" key="1">
    <citation type="submission" date="2021-01" db="EMBL/GenBank/DDBJ databases">
        <title>A chromosome-scale assembly of European eel, Anguilla anguilla.</title>
        <authorList>
            <person name="Henkel C."/>
            <person name="Jong-Raadsen S.A."/>
            <person name="Dufour S."/>
            <person name="Weltzien F.-A."/>
            <person name="Palstra A.P."/>
            <person name="Pelster B."/>
            <person name="Spaink H.P."/>
            <person name="Van Den Thillart G.E."/>
            <person name="Jansen H."/>
            <person name="Zahm M."/>
            <person name="Klopp C."/>
            <person name="Cedric C."/>
            <person name="Louis A."/>
            <person name="Berthelot C."/>
            <person name="Parey E."/>
            <person name="Roest Crollius H."/>
            <person name="Montfort J."/>
            <person name="Robinson-Rechavi M."/>
            <person name="Bucao C."/>
            <person name="Bouchez O."/>
            <person name="Gislard M."/>
            <person name="Lluch J."/>
            <person name="Milhes M."/>
            <person name="Lampietro C."/>
            <person name="Lopez Roques C."/>
            <person name="Donnadieu C."/>
            <person name="Braasch I."/>
            <person name="Desvignes T."/>
            <person name="Postlethwait J."/>
            <person name="Bobe J."/>
            <person name="Guiguen Y."/>
            <person name="Dirks R."/>
        </authorList>
    </citation>
    <scope>NUCLEOTIDE SEQUENCE</scope>
    <source>
        <strain evidence="2">Tag_6206</strain>
        <tissue evidence="2">Liver</tissue>
    </source>
</reference>
<proteinExistence type="predicted"/>
<feature type="region of interest" description="Disordered" evidence="1">
    <location>
        <begin position="1"/>
        <end position="123"/>
    </location>
</feature>
<keyword evidence="3" id="KW-1185">Reference proteome</keyword>
<name>A0A9D3LJV2_ANGAN</name>
<evidence type="ECO:0000313" key="3">
    <source>
        <dbReference type="Proteomes" id="UP001044222"/>
    </source>
</evidence>
<feature type="compositionally biased region" description="Low complexity" evidence="1">
    <location>
        <begin position="73"/>
        <end position="82"/>
    </location>
</feature>
<protein>
    <submittedName>
        <fullName evidence="2">Uncharacterized protein</fullName>
    </submittedName>
</protein>
<comment type="caution">
    <text evidence="2">The sequence shown here is derived from an EMBL/GenBank/DDBJ whole genome shotgun (WGS) entry which is preliminary data.</text>
</comment>
<feature type="compositionally biased region" description="Low complexity" evidence="1">
    <location>
        <begin position="38"/>
        <end position="51"/>
    </location>
</feature>
<dbReference type="EMBL" id="JAFIRN010000018">
    <property type="protein sequence ID" value="KAG5831352.1"/>
    <property type="molecule type" value="Genomic_DNA"/>
</dbReference>
<gene>
    <name evidence="2" type="ORF">ANANG_G00302850</name>
</gene>
<feature type="compositionally biased region" description="Low complexity" evidence="1">
    <location>
        <begin position="96"/>
        <end position="108"/>
    </location>
</feature>
<organism evidence="2 3">
    <name type="scientific">Anguilla anguilla</name>
    <name type="common">European freshwater eel</name>
    <name type="synonym">Muraena anguilla</name>
    <dbReference type="NCBI Taxonomy" id="7936"/>
    <lineage>
        <taxon>Eukaryota</taxon>
        <taxon>Metazoa</taxon>
        <taxon>Chordata</taxon>
        <taxon>Craniata</taxon>
        <taxon>Vertebrata</taxon>
        <taxon>Euteleostomi</taxon>
        <taxon>Actinopterygii</taxon>
        <taxon>Neopterygii</taxon>
        <taxon>Teleostei</taxon>
        <taxon>Anguilliformes</taxon>
        <taxon>Anguillidae</taxon>
        <taxon>Anguilla</taxon>
    </lineage>
</organism>
<dbReference type="AlphaFoldDB" id="A0A9D3LJV2"/>
<feature type="compositionally biased region" description="Basic residues" evidence="1">
    <location>
        <begin position="109"/>
        <end position="123"/>
    </location>
</feature>